<proteinExistence type="predicted"/>
<reference evidence="2 3" key="1">
    <citation type="submission" date="2019-01" db="EMBL/GenBank/DDBJ databases">
        <title>A draft genome assembly of the solar-powered sea slug Elysia chlorotica.</title>
        <authorList>
            <person name="Cai H."/>
            <person name="Li Q."/>
            <person name="Fang X."/>
            <person name="Li J."/>
            <person name="Curtis N.E."/>
            <person name="Altenburger A."/>
            <person name="Shibata T."/>
            <person name="Feng M."/>
            <person name="Maeda T."/>
            <person name="Schwartz J.A."/>
            <person name="Shigenobu S."/>
            <person name="Lundholm N."/>
            <person name="Nishiyama T."/>
            <person name="Yang H."/>
            <person name="Hasebe M."/>
            <person name="Li S."/>
            <person name="Pierce S.K."/>
            <person name="Wang J."/>
        </authorList>
    </citation>
    <scope>NUCLEOTIDE SEQUENCE [LARGE SCALE GENOMIC DNA]</scope>
    <source>
        <strain evidence="2">EC2010</strain>
        <tissue evidence="2">Whole organism of an adult</tissue>
    </source>
</reference>
<organism evidence="2 3">
    <name type="scientific">Elysia chlorotica</name>
    <name type="common">Eastern emerald elysia</name>
    <name type="synonym">Sea slug</name>
    <dbReference type="NCBI Taxonomy" id="188477"/>
    <lineage>
        <taxon>Eukaryota</taxon>
        <taxon>Metazoa</taxon>
        <taxon>Spiralia</taxon>
        <taxon>Lophotrochozoa</taxon>
        <taxon>Mollusca</taxon>
        <taxon>Gastropoda</taxon>
        <taxon>Heterobranchia</taxon>
        <taxon>Euthyneura</taxon>
        <taxon>Panpulmonata</taxon>
        <taxon>Sacoglossa</taxon>
        <taxon>Placobranchoidea</taxon>
        <taxon>Plakobranchidae</taxon>
        <taxon>Elysia</taxon>
    </lineage>
</organism>
<feature type="region of interest" description="Disordered" evidence="1">
    <location>
        <begin position="576"/>
        <end position="602"/>
    </location>
</feature>
<feature type="region of interest" description="Disordered" evidence="1">
    <location>
        <begin position="1"/>
        <end position="25"/>
    </location>
</feature>
<dbReference type="EMBL" id="RQTK01000005">
    <property type="protein sequence ID" value="RUS91854.1"/>
    <property type="molecule type" value="Genomic_DNA"/>
</dbReference>
<evidence type="ECO:0000313" key="2">
    <source>
        <dbReference type="EMBL" id="RUS91854.1"/>
    </source>
</evidence>
<name>A0A3S1A200_ELYCH</name>
<sequence length="873" mass="96338">MENKPRVQPHYGPGKPFYPKLSPGPPDKFLQNAQEFLADAYTGRDVTRPRELYTFLSLERVPTNLRSRDRQRLKSRSVNTDARRVKFGAEEVIPRRNSFDGIPDSYFKFDVDRLGPNPLPPIDADDGRPVSKEAWPGSKPVTPFQHIVAEKLADDILHSIPISLIKGYHKVNLSTTYIFAPTERLDETLKYNKKVVLPAIKTSESEREERVPPSVLTLDSVNNVESIHDKKFQVVNVLSHGKKAKMNKTNHLFGVRPECVFINSQLGERNPLLRDTEKVESNVPRVVPGLHDLKDFAGYPKEYWKLRAEKISQPADLEADMIDRDLYRLRQLSTLKLNSIERTFPIKNDPFRKWRGKGGEPLFSPGQQRLPHKRRRQRFGINALSETATRVKYSQHINPSLAVTITPLNRSAGNTIHEEQEEQEDGHTLLRGTNLKPDEASPAPNNMSIHLGDLVEAETIVTSVANGTDHTFHELTKESLNSHNKLQDEVVSGLGNLTVQRQFENRKRRENNKQMLKTSVVSFELDTPASLDTVRRSQMITARLLGLTSQTGPNATPVVYDPRPGVVEVPRDDVDIESTDGKSLKQNGESASSAGKLTPETVQKPTAKVMSLSFNPPPEFITPPSYPDALFPMTGDSNGHNNHHFKSEHPTHSTEMNGGQRIAHPTPVTAESHVESLADAHVGNNKTVGGSSSRLRALQLEVFGERREEGGNTAGPTGRTSFHPEMPAYRLDLQNYPPVNPRQTCRDLASRRSRSATSNAGGGAAARLLAGMFSPDFPGSGRQNLNQQGITAATGASGSGQCARQAPNSAGQAGRSTRLTAGSMMQASGGTHGVSVPPRRSGSAGPAVEIRFGQQGEVILSSSRDKRGHQSSR</sequence>
<dbReference type="Proteomes" id="UP000271974">
    <property type="component" value="Unassembled WGS sequence"/>
</dbReference>
<keyword evidence="3" id="KW-1185">Reference proteome</keyword>
<evidence type="ECO:0000256" key="1">
    <source>
        <dbReference type="SAM" id="MobiDB-lite"/>
    </source>
</evidence>
<feature type="compositionally biased region" description="Polar residues" evidence="1">
    <location>
        <begin position="806"/>
        <end position="829"/>
    </location>
</feature>
<dbReference type="OrthoDB" id="6107325at2759"/>
<protein>
    <submittedName>
        <fullName evidence="2">Uncharacterized protein</fullName>
    </submittedName>
</protein>
<gene>
    <name evidence="2" type="ORF">EGW08_000425</name>
</gene>
<feature type="region of interest" description="Disordered" evidence="1">
    <location>
        <begin position="417"/>
        <end position="443"/>
    </location>
</feature>
<feature type="compositionally biased region" description="Polar residues" evidence="1">
    <location>
        <begin position="584"/>
        <end position="602"/>
    </location>
</feature>
<comment type="caution">
    <text evidence="2">The sequence shown here is derived from an EMBL/GenBank/DDBJ whole genome shotgun (WGS) entry which is preliminary data.</text>
</comment>
<dbReference type="AlphaFoldDB" id="A0A3S1A200"/>
<feature type="region of interest" description="Disordered" evidence="1">
    <location>
        <begin position="792"/>
        <end position="873"/>
    </location>
</feature>
<accession>A0A3S1A200</accession>
<evidence type="ECO:0000313" key="3">
    <source>
        <dbReference type="Proteomes" id="UP000271974"/>
    </source>
</evidence>